<name>A0AA44SHZ0_CITFR</name>
<accession>A0AA44SHZ0</accession>
<dbReference type="Pfam" id="PF02567">
    <property type="entry name" value="PhzC-PhzF"/>
    <property type="match status" value="1"/>
</dbReference>
<dbReference type="SUPFAM" id="SSF54506">
    <property type="entry name" value="Diaminopimelate epimerase-like"/>
    <property type="match status" value="1"/>
</dbReference>
<dbReference type="InterPro" id="IPR003719">
    <property type="entry name" value="Phenazine_PhzF-like"/>
</dbReference>
<dbReference type="GO" id="GO:0003824">
    <property type="term" value="F:catalytic activity"/>
    <property type="evidence" value="ECO:0007669"/>
    <property type="project" value="InterPro"/>
</dbReference>
<comment type="caution">
    <text evidence="1">The sequence shown here is derived from an EMBL/GenBank/DDBJ whole genome shotgun (WGS) entry which is preliminary data.</text>
</comment>
<dbReference type="Proteomes" id="UP000215827">
    <property type="component" value="Unassembled WGS sequence"/>
</dbReference>
<gene>
    <name evidence="1" type="ORF">B9P89_26760</name>
</gene>
<evidence type="ECO:0000313" key="2">
    <source>
        <dbReference type="Proteomes" id="UP000215827"/>
    </source>
</evidence>
<reference evidence="1 2" key="1">
    <citation type="submission" date="2017-04" db="EMBL/GenBank/DDBJ databases">
        <title>Emergence of KPC-2-producing Citrobacter isolates from sediments of a Chinese river.</title>
        <authorList>
            <person name="Zheng B."/>
        </authorList>
    </citation>
    <scope>NUCLEOTIDE SEQUENCE [LARGE SCALE GENOMIC DNA]</scope>
    <source>
        <strain evidence="1 2">C191</strain>
    </source>
</reference>
<organism evidence="1 2">
    <name type="scientific">Citrobacter freundii</name>
    <dbReference type="NCBI Taxonomy" id="546"/>
    <lineage>
        <taxon>Bacteria</taxon>
        <taxon>Pseudomonadati</taxon>
        <taxon>Pseudomonadota</taxon>
        <taxon>Gammaproteobacteria</taxon>
        <taxon>Enterobacterales</taxon>
        <taxon>Enterobacteriaceae</taxon>
        <taxon>Citrobacter</taxon>
        <taxon>Citrobacter freundii complex</taxon>
    </lineage>
</organism>
<dbReference type="Gene3D" id="3.10.310.10">
    <property type="entry name" value="Diaminopimelate Epimerase, Chain A, domain 1"/>
    <property type="match status" value="1"/>
</dbReference>
<dbReference type="EMBL" id="NEFA01000057">
    <property type="protein sequence ID" value="OYQ94071.1"/>
    <property type="molecule type" value="Genomic_DNA"/>
</dbReference>
<evidence type="ECO:0008006" key="3">
    <source>
        <dbReference type="Google" id="ProtNLM"/>
    </source>
</evidence>
<proteinExistence type="predicted"/>
<protein>
    <recommendedName>
        <fullName evidence="3">Phenazine biosynthesis protein PhzF</fullName>
    </recommendedName>
</protein>
<evidence type="ECO:0000313" key="1">
    <source>
        <dbReference type="EMBL" id="OYQ94071.1"/>
    </source>
</evidence>
<sequence length="89" mass="9648">MTTILLVYVEGEQIFHTRNPFAYGGVYEDPATGAASAAFAGYLRDINWPHGGSIDLIQGEDMGMRSLIRAEIADELGSSIRVSGQARLM</sequence>
<dbReference type="AlphaFoldDB" id="A0AA44SHZ0"/>